<dbReference type="RefSeq" id="XP_016632091.1">
    <property type="nucleotide sequence ID" value="XM_016776549.1"/>
</dbReference>
<accession>A0A0D2KMS2</accession>
<keyword evidence="3" id="KW-1185">Reference proteome</keyword>
<feature type="compositionally biased region" description="Low complexity" evidence="1">
    <location>
        <begin position="341"/>
        <end position="357"/>
    </location>
</feature>
<dbReference type="Gene3D" id="3.40.50.1820">
    <property type="entry name" value="alpha/beta hydrolase"/>
    <property type="match status" value="1"/>
</dbReference>
<dbReference type="OrthoDB" id="4155719at2759"/>
<name>A0A0D2KMS2_9EURO</name>
<sequence>MSSTNPPPPPPGQGGKGKTPIRQAPEVPSGSNASSLAPTAEPLQANPEAQIVVVLIHGLNSSPDAFIGADGSSWATTLDKDIAPLIGNKQVEVVQVGWQTQPLSPANTSLNITDTTPFLLDAIAAQVRGRQWVAVGHSMGGMEILAAMGTAFAETTQTGGNPKTSSAQRIQSWGALLNGCLGIFRLASPGQGSPWGQFGLILSTVAPHANPGQVRGLVINSTESQNITKSSNAWFESRQKANRTVNIVDYDGSAFNISSTRLTKSLTVKLPGETHTSAPKAPAGSPTANVLVAGVVFCVTGEVPQGVNLTPGETKRTGIAGTIGRRVGKFPGGGTLKRLLPGTSGAPGSSSGQPQEQNPEEDPEQDPQQGAPPTS</sequence>
<dbReference type="SUPFAM" id="SSF53474">
    <property type="entry name" value="alpha/beta-Hydrolases"/>
    <property type="match status" value="1"/>
</dbReference>
<dbReference type="GeneID" id="27711792"/>
<gene>
    <name evidence="2" type="ORF">Z520_06046</name>
</gene>
<protein>
    <submittedName>
        <fullName evidence="2">Uncharacterized protein</fullName>
    </submittedName>
</protein>
<dbReference type="InterPro" id="IPR029058">
    <property type="entry name" value="AB_hydrolase_fold"/>
</dbReference>
<evidence type="ECO:0000313" key="2">
    <source>
        <dbReference type="EMBL" id="KIX97968.1"/>
    </source>
</evidence>
<organism evidence="2 3">
    <name type="scientific">Fonsecaea multimorphosa CBS 102226</name>
    <dbReference type="NCBI Taxonomy" id="1442371"/>
    <lineage>
        <taxon>Eukaryota</taxon>
        <taxon>Fungi</taxon>
        <taxon>Dikarya</taxon>
        <taxon>Ascomycota</taxon>
        <taxon>Pezizomycotina</taxon>
        <taxon>Eurotiomycetes</taxon>
        <taxon>Chaetothyriomycetidae</taxon>
        <taxon>Chaetothyriales</taxon>
        <taxon>Herpotrichiellaceae</taxon>
        <taxon>Fonsecaea</taxon>
    </lineage>
</organism>
<feature type="compositionally biased region" description="Pro residues" evidence="1">
    <location>
        <begin position="1"/>
        <end position="12"/>
    </location>
</feature>
<dbReference type="Proteomes" id="UP000053411">
    <property type="component" value="Unassembled WGS sequence"/>
</dbReference>
<dbReference type="AlphaFoldDB" id="A0A0D2KMS2"/>
<feature type="compositionally biased region" description="Low complexity" evidence="1">
    <location>
        <begin position="366"/>
        <end position="375"/>
    </location>
</feature>
<evidence type="ECO:0000256" key="1">
    <source>
        <dbReference type="SAM" id="MobiDB-lite"/>
    </source>
</evidence>
<dbReference type="EMBL" id="KN848072">
    <property type="protein sequence ID" value="KIX97968.1"/>
    <property type="molecule type" value="Genomic_DNA"/>
</dbReference>
<dbReference type="VEuPathDB" id="FungiDB:Z520_06046"/>
<reference evidence="2 3" key="1">
    <citation type="submission" date="2015-01" db="EMBL/GenBank/DDBJ databases">
        <title>The Genome Sequence of Fonsecaea multimorphosa CBS 102226.</title>
        <authorList>
            <consortium name="The Broad Institute Genomics Platform"/>
            <person name="Cuomo C."/>
            <person name="de Hoog S."/>
            <person name="Gorbushina A."/>
            <person name="Stielow B."/>
            <person name="Teixiera M."/>
            <person name="Abouelleil A."/>
            <person name="Chapman S.B."/>
            <person name="Priest M."/>
            <person name="Young S.K."/>
            <person name="Wortman J."/>
            <person name="Nusbaum C."/>
            <person name="Birren B."/>
        </authorList>
    </citation>
    <scope>NUCLEOTIDE SEQUENCE [LARGE SCALE GENOMIC DNA]</scope>
    <source>
        <strain evidence="2 3">CBS 102226</strain>
    </source>
</reference>
<feature type="region of interest" description="Disordered" evidence="1">
    <location>
        <begin position="1"/>
        <end position="39"/>
    </location>
</feature>
<feature type="region of interest" description="Disordered" evidence="1">
    <location>
        <begin position="323"/>
        <end position="375"/>
    </location>
</feature>
<evidence type="ECO:0000313" key="3">
    <source>
        <dbReference type="Proteomes" id="UP000053411"/>
    </source>
</evidence>
<proteinExistence type="predicted"/>